<evidence type="ECO:0000256" key="1">
    <source>
        <dbReference type="SAM" id="Phobius"/>
    </source>
</evidence>
<feature type="transmembrane region" description="Helical" evidence="1">
    <location>
        <begin position="21"/>
        <end position="41"/>
    </location>
</feature>
<dbReference type="PANTHER" id="PTHR15420">
    <property type="entry name" value="UBIQUINOL-CYTOCHROME C REDUCTASE COMPLEX 6.4 KD PROTEIN"/>
    <property type="match status" value="1"/>
</dbReference>
<keyword evidence="1" id="KW-1133">Transmembrane helix</keyword>
<accession>A0ABM0GH02</accession>
<dbReference type="SUPFAM" id="SSF81518">
    <property type="entry name" value="Subunit XI (6.4 kDa protein) of cytochrome bc1 complex (Ubiquinol-cytochrome c reductase)"/>
    <property type="match status" value="1"/>
</dbReference>
<dbReference type="Pfam" id="PF08997">
    <property type="entry name" value="UCR_6-4kD"/>
    <property type="match status" value="1"/>
</dbReference>
<proteinExistence type="predicted"/>
<dbReference type="InterPro" id="IPR015089">
    <property type="entry name" value="UQCR"/>
</dbReference>
<name>A0ABM0GH02_SACKO</name>
<protein>
    <submittedName>
        <fullName evidence="3">Cytochrome b-c1 complex subunit 10</fullName>
    </submittedName>
</protein>
<dbReference type="RefSeq" id="NP_001177737.1">
    <property type="nucleotide sequence ID" value="NM_001190808.1"/>
</dbReference>
<dbReference type="Gene3D" id="1.20.5.220">
    <property type="match status" value="1"/>
</dbReference>
<reference evidence="3" key="1">
    <citation type="journal article" date="2008" name="Biol. Bull.">
        <title>cDNA sequences for transcription factors and signaling proteins of the hemichordate Saccoglossus kowalevskii: efficacy of the expressed sequence tag (EST) approach for evolutionary and developmental studies of a new organism.</title>
        <authorList>
            <person name="Freeman R.M. Jr."/>
            <person name="Wu M."/>
            <person name="Cordonnier-Pratt M.M."/>
            <person name="Pratt L.H."/>
            <person name="Gruber C.E."/>
            <person name="Smith M."/>
            <person name="Lander E.S."/>
            <person name="Stange-Thomann N."/>
            <person name="Lowe C.J."/>
            <person name="Gerhart J."/>
            <person name="Kirschner M."/>
        </authorList>
    </citation>
    <scope>NUCLEOTIDE SEQUENCE</scope>
</reference>
<dbReference type="GeneID" id="100484983"/>
<gene>
    <name evidence="3" type="primary">UQCR11</name>
</gene>
<evidence type="ECO:0000313" key="2">
    <source>
        <dbReference type="Proteomes" id="UP000694865"/>
    </source>
</evidence>
<organism evidence="2 3">
    <name type="scientific">Saccoglossus kowalevskii</name>
    <name type="common">Acorn worm</name>
    <dbReference type="NCBI Taxonomy" id="10224"/>
    <lineage>
        <taxon>Eukaryota</taxon>
        <taxon>Metazoa</taxon>
        <taxon>Hemichordata</taxon>
        <taxon>Enteropneusta</taxon>
        <taxon>Harrimaniidae</taxon>
        <taxon>Saccoglossus</taxon>
    </lineage>
</organism>
<sequence>MLGRLIKPRYLELANSWKAVGLTWFGAGAISLVWLCDWQAVMGYVPYVKDKYIKEEGEES</sequence>
<keyword evidence="1" id="KW-0812">Transmembrane</keyword>
<dbReference type="Proteomes" id="UP000694865">
    <property type="component" value="Unplaced"/>
</dbReference>
<dbReference type="InterPro" id="IPR029027">
    <property type="entry name" value="Single_a-helix_sf"/>
</dbReference>
<keyword evidence="2" id="KW-1185">Reference proteome</keyword>
<evidence type="ECO:0000313" key="3">
    <source>
        <dbReference type="RefSeq" id="NP_001177737.1"/>
    </source>
</evidence>
<keyword evidence="1" id="KW-0472">Membrane</keyword>
<reference evidence="3" key="2">
    <citation type="submission" date="2025-08" db="UniProtKB">
        <authorList>
            <consortium name="RefSeq"/>
        </authorList>
    </citation>
    <scope>IDENTIFICATION</scope>
</reference>
<dbReference type="PANTHER" id="PTHR15420:SF2">
    <property type="entry name" value="CYTOCHROME B-C1 COMPLEX SUBUNIT 10"/>
    <property type="match status" value="1"/>
</dbReference>